<gene>
    <name evidence="2" type="ORF">PBY51_007064</name>
</gene>
<feature type="compositionally biased region" description="Basic and acidic residues" evidence="1">
    <location>
        <begin position="91"/>
        <end position="109"/>
    </location>
</feature>
<keyword evidence="3" id="KW-1185">Reference proteome</keyword>
<accession>A0AAN8AET5</accession>
<proteinExistence type="predicted"/>
<organism evidence="2 3">
    <name type="scientific">Eleginops maclovinus</name>
    <name type="common">Patagonian blennie</name>
    <name type="synonym">Eleginus maclovinus</name>
    <dbReference type="NCBI Taxonomy" id="56733"/>
    <lineage>
        <taxon>Eukaryota</taxon>
        <taxon>Metazoa</taxon>
        <taxon>Chordata</taxon>
        <taxon>Craniata</taxon>
        <taxon>Vertebrata</taxon>
        <taxon>Euteleostomi</taxon>
        <taxon>Actinopterygii</taxon>
        <taxon>Neopterygii</taxon>
        <taxon>Teleostei</taxon>
        <taxon>Neoteleostei</taxon>
        <taxon>Acanthomorphata</taxon>
        <taxon>Eupercaria</taxon>
        <taxon>Perciformes</taxon>
        <taxon>Notothenioidei</taxon>
        <taxon>Eleginopidae</taxon>
        <taxon>Eleginops</taxon>
    </lineage>
</organism>
<sequence length="132" mass="14139">MLPGPVTSVTRDPCNSCFVLTTPGPSDILSTGTPPKMTDSPLFSLFLPTTRVAFDLPSSTSASPRGCPHIPVKALKPEPCGELIAGPRNQELNDTKKESGERKLRERKGGSRCRRTGLELVLCVCFTELLGG</sequence>
<evidence type="ECO:0000256" key="1">
    <source>
        <dbReference type="SAM" id="MobiDB-lite"/>
    </source>
</evidence>
<reference evidence="2 3" key="1">
    <citation type="journal article" date="2023" name="Genes (Basel)">
        <title>Chromosome-Level Genome Assembly and Circadian Gene Repertoire of the Patagonia Blennie Eleginops maclovinus-The Closest Ancestral Proxy of Antarctic Cryonotothenioids.</title>
        <authorList>
            <person name="Cheng C.C."/>
            <person name="Rivera-Colon A.G."/>
            <person name="Minhas B.F."/>
            <person name="Wilson L."/>
            <person name="Rayamajhi N."/>
            <person name="Vargas-Chacoff L."/>
            <person name="Catchen J.M."/>
        </authorList>
    </citation>
    <scope>NUCLEOTIDE SEQUENCE [LARGE SCALE GENOMIC DNA]</scope>
    <source>
        <strain evidence="2">JMC-PN-2008</strain>
    </source>
</reference>
<evidence type="ECO:0000313" key="3">
    <source>
        <dbReference type="Proteomes" id="UP001346869"/>
    </source>
</evidence>
<dbReference type="Proteomes" id="UP001346869">
    <property type="component" value="Unassembled WGS sequence"/>
</dbReference>
<dbReference type="EMBL" id="JAUZQC010000020">
    <property type="protein sequence ID" value="KAK5853259.1"/>
    <property type="molecule type" value="Genomic_DNA"/>
</dbReference>
<dbReference type="AlphaFoldDB" id="A0AAN8AET5"/>
<reference evidence="2 3" key="2">
    <citation type="journal article" date="2023" name="Mol. Biol. Evol.">
        <title>Genomics of Secondarily Temperate Adaptation in the Only Non-Antarctic Icefish.</title>
        <authorList>
            <person name="Rivera-Colon A.G."/>
            <person name="Rayamajhi N."/>
            <person name="Minhas B.F."/>
            <person name="Madrigal G."/>
            <person name="Bilyk K.T."/>
            <person name="Yoon V."/>
            <person name="Hune M."/>
            <person name="Gregory S."/>
            <person name="Cheng C.H.C."/>
            <person name="Catchen J.M."/>
        </authorList>
    </citation>
    <scope>NUCLEOTIDE SEQUENCE [LARGE SCALE GENOMIC DNA]</scope>
    <source>
        <strain evidence="2">JMC-PN-2008</strain>
    </source>
</reference>
<evidence type="ECO:0000313" key="2">
    <source>
        <dbReference type="EMBL" id="KAK5853259.1"/>
    </source>
</evidence>
<name>A0AAN8AET5_ELEMC</name>
<protein>
    <submittedName>
        <fullName evidence="2">Uncharacterized protein</fullName>
    </submittedName>
</protein>
<comment type="caution">
    <text evidence="2">The sequence shown here is derived from an EMBL/GenBank/DDBJ whole genome shotgun (WGS) entry which is preliminary data.</text>
</comment>
<feature type="region of interest" description="Disordered" evidence="1">
    <location>
        <begin position="83"/>
        <end position="109"/>
    </location>
</feature>